<dbReference type="AlphaFoldDB" id="A0A2P2PQ55"/>
<reference evidence="1" key="1">
    <citation type="submission" date="2018-02" db="EMBL/GenBank/DDBJ databases">
        <title>Rhizophora mucronata_Transcriptome.</title>
        <authorList>
            <person name="Meera S.P."/>
            <person name="Sreeshan A."/>
            <person name="Augustine A."/>
        </authorList>
    </citation>
    <scope>NUCLEOTIDE SEQUENCE</scope>
    <source>
        <tissue evidence="1">Leaf</tissue>
    </source>
</reference>
<accession>A0A2P2PQ55</accession>
<organism evidence="1">
    <name type="scientific">Rhizophora mucronata</name>
    <name type="common">Asiatic mangrove</name>
    <dbReference type="NCBI Taxonomy" id="61149"/>
    <lineage>
        <taxon>Eukaryota</taxon>
        <taxon>Viridiplantae</taxon>
        <taxon>Streptophyta</taxon>
        <taxon>Embryophyta</taxon>
        <taxon>Tracheophyta</taxon>
        <taxon>Spermatophyta</taxon>
        <taxon>Magnoliopsida</taxon>
        <taxon>eudicotyledons</taxon>
        <taxon>Gunneridae</taxon>
        <taxon>Pentapetalae</taxon>
        <taxon>rosids</taxon>
        <taxon>fabids</taxon>
        <taxon>Malpighiales</taxon>
        <taxon>Rhizophoraceae</taxon>
        <taxon>Rhizophora</taxon>
    </lineage>
</organism>
<proteinExistence type="predicted"/>
<name>A0A2P2PQ55_RHIMU</name>
<sequence>MYFLTSSCVPYMCAYCITFHISNADRLLLFADSYTLGVGMIKGDQWMWPSHFMYDIWPFKETTVTFGAFLQV</sequence>
<evidence type="ECO:0000313" key="1">
    <source>
        <dbReference type="EMBL" id="MBX56882.1"/>
    </source>
</evidence>
<dbReference type="EMBL" id="GGEC01076398">
    <property type="protein sequence ID" value="MBX56882.1"/>
    <property type="molecule type" value="Transcribed_RNA"/>
</dbReference>
<protein>
    <submittedName>
        <fullName evidence="1">Midasin</fullName>
    </submittedName>
</protein>